<dbReference type="SUPFAM" id="SSF56784">
    <property type="entry name" value="HAD-like"/>
    <property type="match status" value="1"/>
</dbReference>
<dbReference type="SFLD" id="SFLDG01129">
    <property type="entry name" value="C1.5:_HAD__Beta-PGM__Phosphata"/>
    <property type="match status" value="1"/>
</dbReference>
<dbReference type="InterPro" id="IPR023198">
    <property type="entry name" value="PGP-like_dom2"/>
</dbReference>
<dbReference type="EMBL" id="VUMV01000004">
    <property type="protein sequence ID" value="MST82103.1"/>
    <property type="molecule type" value="Genomic_DNA"/>
</dbReference>
<dbReference type="RefSeq" id="WP_154458007.1">
    <property type="nucleotide sequence ID" value="NZ_VUMV01000004.1"/>
</dbReference>
<dbReference type="AlphaFoldDB" id="A0A7X2TPK2"/>
<dbReference type="GO" id="GO:0016787">
    <property type="term" value="F:hydrolase activity"/>
    <property type="evidence" value="ECO:0007669"/>
    <property type="project" value="UniProtKB-KW"/>
</dbReference>
<dbReference type="PANTHER" id="PTHR43434:SF20">
    <property type="entry name" value="5'-NUCLEOTIDASE"/>
    <property type="match status" value="1"/>
</dbReference>
<evidence type="ECO:0000313" key="2">
    <source>
        <dbReference type="Proteomes" id="UP000466864"/>
    </source>
</evidence>
<dbReference type="Pfam" id="PF13419">
    <property type="entry name" value="HAD_2"/>
    <property type="match status" value="1"/>
</dbReference>
<dbReference type="SFLD" id="SFLDG01135">
    <property type="entry name" value="C1.5.6:_HAD__Beta-PGM__Phospha"/>
    <property type="match status" value="1"/>
</dbReference>
<dbReference type="InterPro" id="IPR041492">
    <property type="entry name" value="HAD_2"/>
</dbReference>
<protein>
    <submittedName>
        <fullName evidence="1">HAD hydrolase-like protein</fullName>
    </submittedName>
</protein>
<dbReference type="GO" id="GO:0005829">
    <property type="term" value="C:cytosol"/>
    <property type="evidence" value="ECO:0007669"/>
    <property type="project" value="TreeGrafter"/>
</dbReference>
<comment type="caution">
    <text evidence="1">The sequence shown here is derived from an EMBL/GenBank/DDBJ whole genome shotgun (WGS) entry which is preliminary data.</text>
</comment>
<gene>
    <name evidence="1" type="ORF">FYJ60_07230</name>
</gene>
<dbReference type="Gene3D" id="3.40.50.1000">
    <property type="entry name" value="HAD superfamily/HAD-like"/>
    <property type="match status" value="1"/>
</dbReference>
<keyword evidence="2" id="KW-1185">Reference proteome</keyword>
<dbReference type="SFLD" id="SFLDS00003">
    <property type="entry name" value="Haloacid_Dehalogenase"/>
    <property type="match status" value="1"/>
</dbReference>
<reference evidence="1 2" key="1">
    <citation type="submission" date="2019-08" db="EMBL/GenBank/DDBJ databases">
        <title>In-depth cultivation of the pig gut microbiome towards novel bacterial diversity and tailored functional studies.</title>
        <authorList>
            <person name="Wylensek D."/>
            <person name="Hitch T.C.A."/>
            <person name="Clavel T."/>
        </authorList>
    </citation>
    <scope>NUCLEOTIDE SEQUENCE [LARGE SCALE GENOMIC DNA]</scope>
    <source>
        <strain evidence="1 2">Oil+RF-744-WCA-WT-13</strain>
    </source>
</reference>
<name>A0A7X2TPK2_9FIRM</name>
<dbReference type="FunFam" id="3.40.50.1000:FF:000022">
    <property type="entry name" value="Phosphoglycolate phosphatase"/>
    <property type="match status" value="1"/>
</dbReference>
<dbReference type="Gene3D" id="1.10.150.240">
    <property type="entry name" value="Putative phosphatase, domain 2"/>
    <property type="match status" value="1"/>
</dbReference>
<dbReference type="InterPro" id="IPR036412">
    <property type="entry name" value="HAD-like_sf"/>
</dbReference>
<dbReference type="InterPro" id="IPR023214">
    <property type="entry name" value="HAD_sf"/>
</dbReference>
<dbReference type="Proteomes" id="UP000466864">
    <property type="component" value="Unassembled WGS sequence"/>
</dbReference>
<dbReference type="InterPro" id="IPR050155">
    <property type="entry name" value="HAD-like_hydrolase_sf"/>
</dbReference>
<organism evidence="1 2">
    <name type="scientific">Bilifractor porci</name>
    <dbReference type="NCBI Taxonomy" id="2606636"/>
    <lineage>
        <taxon>Bacteria</taxon>
        <taxon>Bacillati</taxon>
        <taxon>Bacillota</taxon>
        <taxon>Clostridia</taxon>
        <taxon>Lachnospirales</taxon>
        <taxon>Lachnospiraceae</taxon>
        <taxon>Bilifractor</taxon>
    </lineage>
</organism>
<dbReference type="PANTHER" id="PTHR43434">
    <property type="entry name" value="PHOSPHOGLYCOLATE PHOSPHATASE"/>
    <property type="match status" value="1"/>
</dbReference>
<dbReference type="GO" id="GO:0004713">
    <property type="term" value="F:protein tyrosine kinase activity"/>
    <property type="evidence" value="ECO:0007669"/>
    <property type="project" value="TreeGrafter"/>
</dbReference>
<sequence length="221" mass="24814">MTKLYLFDLDGTITASHPGITRSVQYALRKMNYPEVPLEELTPFIGPPLIPQFKKQCRMNEEQALQAVAYFRERYSAVGKFESSVYPGIPEMLRRLRDAGQKTGIASSKAEQFVREIVRHFRIDACFDYIFGAAMDGSRVEKPDIIRFALEQSGYTGQTDRVIMVGDRKYDIEGAHAFGICAAGVSYGYGSREELEAAGADRICGTVRELEDFLLEAADEK</sequence>
<accession>A0A7X2TPK2</accession>
<evidence type="ECO:0000313" key="1">
    <source>
        <dbReference type="EMBL" id="MST82103.1"/>
    </source>
</evidence>
<proteinExistence type="predicted"/>
<keyword evidence="1" id="KW-0378">Hydrolase</keyword>